<dbReference type="Pfam" id="PF00022">
    <property type="entry name" value="Actin"/>
    <property type="match status" value="1"/>
</dbReference>
<dbReference type="eggNOG" id="KOG0676">
    <property type="taxonomic scope" value="Eukaryota"/>
</dbReference>
<evidence type="ECO:0000256" key="2">
    <source>
        <dbReference type="ARBA" id="ARBA00023212"/>
    </source>
</evidence>
<evidence type="ECO:0000256" key="1">
    <source>
        <dbReference type="ARBA" id="ARBA00004245"/>
    </source>
</evidence>
<organism evidence="5 6">
    <name type="scientific">Theileria equi strain WA</name>
    <dbReference type="NCBI Taxonomy" id="1537102"/>
    <lineage>
        <taxon>Eukaryota</taxon>
        <taxon>Sar</taxon>
        <taxon>Alveolata</taxon>
        <taxon>Apicomplexa</taxon>
        <taxon>Aconoidasida</taxon>
        <taxon>Piroplasmida</taxon>
        <taxon>Theileriidae</taxon>
        <taxon>Theileria</taxon>
    </lineage>
</organism>
<dbReference type="EMBL" id="ACOU01000002">
    <property type="protein sequence ID" value="EKX73855.1"/>
    <property type="molecule type" value="Genomic_DNA"/>
</dbReference>
<evidence type="ECO:0000313" key="5">
    <source>
        <dbReference type="EMBL" id="EKX73855.1"/>
    </source>
</evidence>
<dbReference type="SUPFAM" id="SSF53067">
    <property type="entry name" value="Actin-like ATPase domain"/>
    <property type="match status" value="2"/>
</dbReference>
<dbReference type="Proteomes" id="UP000031512">
    <property type="component" value="Unassembled WGS sequence"/>
</dbReference>
<dbReference type="PANTHER" id="PTHR11937">
    <property type="entry name" value="ACTIN"/>
    <property type="match status" value="1"/>
</dbReference>
<evidence type="ECO:0000256" key="3">
    <source>
        <dbReference type="ARBA" id="ARBA00049360"/>
    </source>
</evidence>
<proteinExistence type="inferred from homology"/>
<evidence type="ECO:0000256" key="4">
    <source>
        <dbReference type="RuleBase" id="RU000487"/>
    </source>
</evidence>
<dbReference type="GeneID" id="15803219"/>
<keyword evidence="2" id="KW-0963">Cytoplasm</keyword>
<accession>L1LF38</accession>
<name>L1LF38_THEEQ</name>
<evidence type="ECO:0000313" key="6">
    <source>
        <dbReference type="Proteomes" id="UP000031512"/>
    </source>
</evidence>
<sequence length="381" mass="42783">MSDEQCVIIDNGSGTIKVGLTGSSTPSFAIPSVIGTPRAKFKEKMEDEYYGDEAIDNIDFLSLEYPIDHGHISDFDAMEKLWDYSFKRLGIHSDCRPALLTEPPFCSPNHRIKMAEIFFEKFNVDDLNISVSGLLAMYGLGRLTGTILDIGEGVTQCLPVIEGYIEKGSIQRVDFGGLELTMYLQKMLCERGYYLTSRADFELVRKIKEEHCFCSLDPYKDENRSDLHSRYTLPDGSVLRDGETNEIELTLEKFYVCEALFNPTIVHSDAPSIVKTVWNAITNSPIQQRTTLTDNIFISGGSSLFENIDKRLEMELRDIAPPGGRSKIKVTAPPDRHTLSWKGGSILSEPNLKDISSSKWISKMDWEESGAEIVLQKSGFD</sequence>
<dbReference type="PRINTS" id="PR00190">
    <property type="entry name" value="ACTIN"/>
</dbReference>
<dbReference type="GO" id="GO:0005856">
    <property type="term" value="C:cytoskeleton"/>
    <property type="evidence" value="ECO:0007669"/>
    <property type="project" value="UniProtKB-SubCell"/>
</dbReference>
<dbReference type="AlphaFoldDB" id="L1LF38"/>
<keyword evidence="6" id="KW-1185">Reference proteome</keyword>
<dbReference type="Gene3D" id="3.90.640.10">
    <property type="entry name" value="Actin, Chain A, domain 4"/>
    <property type="match status" value="1"/>
</dbReference>
<protein>
    <submittedName>
        <fullName evidence="5">Actin, putative</fullName>
    </submittedName>
</protein>
<dbReference type="RefSeq" id="XP_004833307.1">
    <property type="nucleotide sequence ID" value="XM_004833250.1"/>
</dbReference>
<dbReference type="Gene3D" id="3.30.420.40">
    <property type="match status" value="2"/>
</dbReference>
<comment type="catalytic activity">
    <reaction evidence="3">
        <text>ATP + H2O = ADP + phosphate + H(+)</text>
        <dbReference type="Rhea" id="RHEA:13065"/>
        <dbReference type="ChEBI" id="CHEBI:15377"/>
        <dbReference type="ChEBI" id="CHEBI:15378"/>
        <dbReference type="ChEBI" id="CHEBI:30616"/>
        <dbReference type="ChEBI" id="CHEBI:43474"/>
        <dbReference type="ChEBI" id="CHEBI:456216"/>
    </reaction>
</comment>
<dbReference type="FunFam" id="3.30.420.40:FF:000050">
    <property type="entry name" value="Actin, alpha skeletal muscle"/>
    <property type="match status" value="1"/>
</dbReference>
<dbReference type="STRING" id="1537102.L1LF38"/>
<dbReference type="OrthoDB" id="5132116at2759"/>
<dbReference type="InterPro" id="IPR004000">
    <property type="entry name" value="Actin"/>
</dbReference>
<dbReference type="KEGG" id="beq:BEWA_038930"/>
<dbReference type="InterPro" id="IPR043129">
    <property type="entry name" value="ATPase_NBD"/>
</dbReference>
<reference evidence="5 6" key="1">
    <citation type="journal article" date="2012" name="BMC Genomics">
        <title>Comparative genomic analysis and phylogenetic position of Theileria equi.</title>
        <authorList>
            <person name="Kappmeyer L.S."/>
            <person name="Thiagarajan M."/>
            <person name="Herndon D.R."/>
            <person name="Ramsay J.D."/>
            <person name="Caler E."/>
            <person name="Djikeng A."/>
            <person name="Gillespie J.J."/>
            <person name="Lau A.O."/>
            <person name="Roalson E.H."/>
            <person name="Silva J.C."/>
            <person name="Silva M.G."/>
            <person name="Suarez C.E."/>
            <person name="Ueti M.W."/>
            <person name="Nene V.M."/>
            <person name="Mealey R.H."/>
            <person name="Knowles D.P."/>
            <person name="Brayton K.A."/>
        </authorList>
    </citation>
    <scope>NUCLEOTIDE SEQUENCE [LARGE SCALE GENOMIC DNA]</scope>
    <source>
        <strain evidence="5 6">WA</strain>
    </source>
</reference>
<dbReference type="SMART" id="SM00268">
    <property type="entry name" value="ACTIN"/>
    <property type="match status" value="1"/>
</dbReference>
<comment type="subcellular location">
    <subcellularLocation>
        <location evidence="1">Cytoplasm</location>
        <location evidence="1">Cytoskeleton</location>
    </subcellularLocation>
</comment>
<dbReference type="VEuPathDB" id="PiroplasmaDB:BEWA_038930"/>
<gene>
    <name evidence="5" type="ORF">BEWA_038930</name>
</gene>
<keyword evidence="2" id="KW-0206">Cytoskeleton</keyword>
<comment type="similarity">
    <text evidence="4">Belongs to the actin family.</text>
</comment>
<comment type="caution">
    <text evidence="5">The sequence shown here is derived from an EMBL/GenBank/DDBJ whole genome shotgun (WGS) entry which is preliminary data.</text>
</comment>